<reference evidence="3 4" key="2">
    <citation type="submission" date="2017-09" db="EMBL/GenBank/DDBJ databases">
        <title>Extensive intraspecific genome diversity in a model arbuscular mycorrhizal fungus.</title>
        <authorList>
            <person name="Chen E.C."/>
            <person name="Morin E."/>
            <person name="Beaudet D."/>
            <person name="Noel J."/>
            <person name="Ndikumana S."/>
            <person name="Charron P."/>
            <person name="St-Onge C."/>
            <person name="Giorgi J."/>
            <person name="Grigoriev I.V."/>
            <person name="Roux C."/>
            <person name="Martin F.M."/>
            <person name="Corradi N."/>
        </authorList>
    </citation>
    <scope>NUCLEOTIDE SEQUENCE [LARGE SCALE GENOMIC DNA]</scope>
    <source>
        <strain evidence="3 4">A5</strain>
    </source>
</reference>
<protein>
    <recommendedName>
        <fullName evidence="5">CCHC-type domain-containing protein</fullName>
    </recommendedName>
</protein>
<dbReference type="VEuPathDB" id="FungiDB:FUN_023557"/>
<dbReference type="VEuPathDB" id="FungiDB:RhiirFUN_009072"/>
<dbReference type="Proteomes" id="UP000232722">
    <property type="component" value="Unassembled WGS sequence"/>
</dbReference>
<sequence length="710" mass="81044">MTSSQPQGHSQTTNNMTTDTTMEEATSSSPTHVLSHSEIELTSRDSQGKEKDIHTQTPITDILTNIDVDPIDSNTDKGKSPETQSATQTITPNPLQITVLTDIFEQTPQVSNKAHKGFIPRDSFPPKLSNNEIINLIKTAFIKDSNAFRFDVNTTSTYRYFTIYFRTRDSLDQYITKSPDSLKHVKVYELTNEAINTLIEEKFSNLDQAVIKIMDIPYNYDTSMLIKHLAIKTGSNIIDHKEIKKPPRKIPNRNNRGRPIFIKPTYKQLIVQFDKQAAYDYFMKENYWSLEIENFVVRILPGNPDDPEYKKRTSHYFKVTGLPLNTTAKDIEPLIKHVYGRTCTFTQTTKYSTMKNAYIYVSPDNYPANATNGASSVFEGYNLHVLPGHLSLKTCNTCGSPLHEAKNCDDKNFNIDQSDRKIFNKRFINRNEEKITINENHRTRFNHVITLNANKRSPTTSQNFKPNHITPHNYNNKNNRQSGNSSYPRQTKQPNNDHINYGNSNKDLKYDNSYIAPHLDNPQATDIDRYEQRIAQLEQQVQSLLKSVKTLQDGKSKVDSSIADIHHNHNLMSSSLNDISIRLNKYDTIIEQLSTNVNLLSQEKISEHKERNIRTSKRSSPYEQTSYRATKGRYNLRGNKRVTISGEDSEQPLATDEDTDALDNAAMSDGAVFDGIIDELSNTTPTPTDTKFSVKSYNPLNLLPQFNTSR</sequence>
<feature type="region of interest" description="Disordered" evidence="2">
    <location>
        <begin position="1"/>
        <end position="92"/>
    </location>
</feature>
<accession>A0A2N0PJM3</accession>
<evidence type="ECO:0000256" key="2">
    <source>
        <dbReference type="SAM" id="MobiDB-lite"/>
    </source>
</evidence>
<dbReference type="AlphaFoldDB" id="A0A2N0PJM3"/>
<evidence type="ECO:0000313" key="3">
    <source>
        <dbReference type="EMBL" id="PKC07022.1"/>
    </source>
</evidence>
<evidence type="ECO:0000256" key="1">
    <source>
        <dbReference type="SAM" id="Coils"/>
    </source>
</evidence>
<proteinExistence type="predicted"/>
<feature type="region of interest" description="Disordered" evidence="2">
    <location>
        <begin position="451"/>
        <end position="504"/>
    </location>
</feature>
<reference evidence="3 4" key="1">
    <citation type="submission" date="2016-04" db="EMBL/GenBank/DDBJ databases">
        <title>Genome analyses suggest a sexual origin of heterokaryosis in a supposedly ancient asexual fungus.</title>
        <authorList>
            <person name="Ropars J."/>
            <person name="Sedzielewska K."/>
            <person name="Noel J."/>
            <person name="Charron P."/>
            <person name="Farinelli L."/>
            <person name="Marton T."/>
            <person name="Kruger M."/>
            <person name="Pelin A."/>
            <person name="Brachmann A."/>
            <person name="Corradi N."/>
        </authorList>
    </citation>
    <scope>NUCLEOTIDE SEQUENCE [LARGE SCALE GENOMIC DNA]</scope>
    <source>
        <strain evidence="3 4">A5</strain>
    </source>
</reference>
<evidence type="ECO:0008006" key="5">
    <source>
        <dbReference type="Google" id="ProtNLM"/>
    </source>
</evidence>
<keyword evidence="1" id="KW-0175">Coiled coil</keyword>
<dbReference type="EMBL" id="LLXJ01000687">
    <property type="protein sequence ID" value="PKC07022.1"/>
    <property type="molecule type" value="Genomic_DNA"/>
</dbReference>
<evidence type="ECO:0000313" key="4">
    <source>
        <dbReference type="Proteomes" id="UP000232722"/>
    </source>
</evidence>
<feature type="region of interest" description="Disordered" evidence="2">
    <location>
        <begin position="608"/>
        <end position="632"/>
    </location>
</feature>
<feature type="coiled-coil region" evidence="1">
    <location>
        <begin position="527"/>
        <end position="554"/>
    </location>
</feature>
<feature type="compositionally biased region" description="Polar residues" evidence="2">
    <location>
        <begin position="618"/>
        <end position="628"/>
    </location>
</feature>
<feature type="compositionally biased region" description="Basic and acidic residues" evidence="2">
    <location>
        <begin position="35"/>
        <end position="54"/>
    </location>
</feature>
<feature type="compositionally biased region" description="Polar residues" evidence="2">
    <location>
        <begin position="1"/>
        <end position="11"/>
    </location>
</feature>
<organism evidence="3 4">
    <name type="scientific">Rhizophagus irregularis</name>
    <dbReference type="NCBI Taxonomy" id="588596"/>
    <lineage>
        <taxon>Eukaryota</taxon>
        <taxon>Fungi</taxon>
        <taxon>Fungi incertae sedis</taxon>
        <taxon>Mucoromycota</taxon>
        <taxon>Glomeromycotina</taxon>
        <taxon>Glomeromycetes</taxon>
        <taxon>Glomerales</taxon>
        <taxon>Glomeraceae</taxon>
        <taxon>Rhizophagus</taxon>
    </lineage>
</organism>
<feature type="compositionally biased region" description="Polar residues" evidence="2">
    <location>
        <begin position="81"/>
        <end position="92"/>
    </location>
</feature>
<dbReference type="VEuPathDB" id="FungiDB:RhiirA1_459716"/>
<name>A0A2N0PJM3_9GLOM</name>
<feature type="compositionally biased region" description="Low complexity" evidence="2">
    <location>
        <begin position="12"/>
        <end position="26"/>
    </location>
</feature>
<comment type="caution">
    <text evidence="3">The sequence shown here is derived from an EMBL/GenBank/DDBJ whole genome shotgun (WGS) entry which is preliminary data.</text>
</comment>
<gene>
    <name evidence="3" type="ORF">RhiirA5_418780</name>
</gene>